<dbReference type="PANTHER" id="PTHR44858:SF1">
    <property type="entry name" value="UDP-N-ACETYLGLUCOSAMINE--PEPTIDE N-ACETYLGLUCOSAMINYLTRANSFERASE SPINDLY-RELATED"/>
    <property type="match status" value="1"/>
</dbReference>
<dbReference type="PANTHER" id="PTHR44858">
    <property type="entry name" value="TETRATRICOPEPTIDE REPEAT PROTEIN 6"/>
    <property type="match status" value="1"/>
</dbReference>
<feature type="repeat" description="TPR" evidence="3">
    <location>
        <begin position="126"/>
        <end position="159"/>
    </location>
</feature>
<dbReference type="RefSeq" id="WP_251483931.1">
    <property type="nucleotide sequence ID" value="NZ_CAJSLV010000001.1"/>
</dbReference>
<name>A0A9W4DNV3_9ACTN</name>
<keyword evidence="6" id="KW-1185">Reference proteome</keyword>
<dbReference type="InterPro" id="IPR011990">
    <property type="entry name" value="TPR-like_helical_dom_sf"/>
</dbReference>
<protein>
    <recommendedName>
        <fullName evidence="7">Tetratricopeptide repeat protein</fullName>
    </recommendedName>
</protein>
<dbReference type="InterPro" id="IPR019734">
    <property type="entry name" value="TPR_rpt"/>
</dbReference>
<feature type="repeat" description="TPR" evidence="3">
    <location>
        <begin position="228"/>
        <end position="261"/>
    </location>
</feature>
<evidence type="ECO:0000256" key="3">
    <source>
        <dbReference type="PROSITE-ProRule" id="PRU00339"/>
    </source>
</evidence>
<evidence type="ECO:0000313" key="6">
    <source>
        <dbReference type="Proteomes" id="UP001152519"/>
    </source>
</evidence>
<comment type="caution">
    <text evidence="5">The sequence shown here is derived from an EMBL/GenBank/DDBJ whole genome shotgun (WGS) entry which is preliminary data.</text>
</comment>
<dbReference type="Pfam" id="PF13181">
    <property type="entry name" value="TPR_8"/>
    <property type="match status" value="1"/>
</dbReference>
<organism evidence="5 6">
    <name type="scientific">Actinacidiphila cocklensis</name>
    <dbReference type="NCBI Taxonomy" id="887465"/>
    <lineage>
        <taxon>Bacteria</taxon>
        <taxon>Bacillati</taxon>
        <taxon>Actinomycetota</taxon>
        <taxon>Actinomycetes</taxon>
        <taxon>Kitasatosporales</taxon>
        <taxon>Streptomycetaceae</taxon>
        <taxon>Actinacidiphila</taxon>
    </lineage>
</organism>
<dbReference type="EMBL" id="CAJSLV010000001">
    <property type="protein sequence ID" value="CAG6390844.1"/>
    <property type="molecule type" value="Genomic_DNA"/>
</dbReference>
<proteinExistence type="predicted"/>
<dbReference type="GO" id="GO:0046813">
    <property type="term" value="P:receptor-mediated virion attachment to host cell"/>
    <property type="evidence" value="ECO:0007669"/>
    <property type="project" value="TreeGrafter"/>
</dbReference>
<sequence>MATDWRAALRTARRQLRGDTSPALPPQESWWGWFRAALAFQPAHEPAQDVQLPPGGGRQMLFSARGEVIPQAEETADDRPVEGVPAADADHGAGDVRRGTALLAAARYDEASAVFSSILAKRPHDALVLASRAAAHRMLGRNDEAVRDASRAIELQPEGAWAYATRGAIHRLQKNYLAALDDLDKAIALEADYEWCIAGRGETYRLMGETDLALDDLGRALELNPRNDWALMCRGAAYLDSQQDELALRAFREAVSVNPDGDWALGLDALTYRLMGRDLTRHADEDA</sequence>
<dbReference type="GO" id="GO:0009279">
    <property type="term" value="C:cell outer membrane"/>
    <property type="evidence" value="ECO:0007669"/>
    <property type="project" value="TreeGrafter"/>
</dbReference>
<feature type="repeat" description="TPR" evidence="3">
    <location>
        <begin position="194"/>
        <end position="227"/>
    </location>
</feature>
<evidence type="ECO:0000256" key="2">
    <source>
        <dbReference type="ARBA" id="ARBA00022803"/>
    </source>
</evidence>
<accession>A0A9W4DNV3</accession>
<dbReference type="SUPFAM" id="SSF48452">
    <property type="entry name" value="TPR-like"/>
    <property type="match status" value="1"/>
</dbReference>
<dbReference type="AlphaFoldDB" id="A0A9W4DNV3"/>
<evidence type="ECO:0008006" key="7">
    <source>
        <dbReference type="Google" id="ProtNLM"/>
    </source>
</evidence>
<reference evidence="5" key="1">
    <citation type="submission" date="2021-05" db="EMBL/GenBank/DDBJ databases">
        <authorList>
            <person name="Arsene-Ploetze F."/>
        </authorList>
    </citation>
    <scope>NUCLEOTIDE SEQUENCE</scope>
    <source>
        <strain evidence="5">DSM 42138</strain>
    </source>
</reference>
<dbReference type="Gene3D" id="1.25.40.10">
    <property type="entry name" value="Tetratricopeptide repeat domain"/>
    <property type="match status" value="2"/>
</dbReference>
<evidence type="ECO:0000256" key="1">
    <source>
        <dbReference type="ARBA" id="ARBA00022737"/>
    </source>
</evidence>
<keyword evidence="1" id="KW-0677">Repeat</keyword>
<dbReference type="PROSITE" id="PS50005">
    <property type="entry name" value="TPR"/>
    <property type="match status" value="3"/>
</dbReference>
<dbReference type="InterPro" id="IPR050498">
    <property type="entry name" value="Ycf3"/>
</dbReference>
<feature type="region of interest" description="Disordered" evidence="4">
    <location>
        <begin position="73"/>
        <end position="92"/>
    </location>
</feature>
<dbReference type="Proteomes" id="UP001152519">
    <property type="component" value="Unassembled WGS sequence"/>
</dbReference>
<keyword evidence="2 3" id="KW-0802">TPR repeat</keyword>
<evidence type="ECO:0000313" key="5">
    <source>
        <dbReference type="EMBL" id="CAG6390844.1"/>
    </source>
</evidence>
<evidence type="ECO:0000256" key="4">
    <source>
        <dbReference type="SAM" id="MobiDB-lite"/>
    </source>
</evidence>
<dbReference type="SMART" id="SM00028">
    <property type="entry name" value="TPR"/>
    <property type="match status" value="5"/>
</dbReference>
<gene>
    <name evidence="5" type="ORF">SCOCK_10312</name>
</gene>